<proteinExistence type="predicted"/>
<dbReference type="Proteomes" id="UP000530403">
    <property type="component" value="Unassembled WGS sequence"/>
</dbReference>
<protein>
    <submittedName>
        <fullName evidence="2">Uncharacterized protein</fullName>
    </submittedName>
</protein>
<evidence type="ECO:0000313" key="3">
    <source>
        <dbReference type="EMBL" id="NYE40704.1"/>
    </source>
</evidence>
<gene>
    <name evidence="3" type="ORF">HEB29_001715</name>
    <name evidence="2" type="ORF">Sfulv_18180</name>
</gene>
<keyword evidence="1" id="KW-0812">Transmembrane</keyword>
<feature type="transmembrane region" description="Helical" evidence="1">
    <location>
        <begin position="59"/>
        <end position="80"/>
    </location>
</feature>
<organism evidence="2 4">
    <name type="scientific">Streptomyces fulvorobeus</name>
    <dbReference type="NCBI Taxonomy" id="284028"/>
    <lineage>
        <taxon>Bacteria</taxon>
        <taxon>Bacillati</taxon>
        <taxon>Actinomycetota</taxon>
        <taxon>Actinomycetes</taxon>
        <taxon>Kitasatosporales</taxon>
        <taxon>Streptomycetaceae</taxon>
        <taxon>Streptomyces</taxon>
    </lineage>
</organism>
<evidence type="ECO:0000256" key="1">
    <source>
        <dbReference type="SAM" id="Phobius"/>
    </source>
</evidence>
<accession>A0A7J0C4J2</accession>
<evidence type="ECO:0000313" key="2">
    <source>
        <dbReference type="EMBL" id="GFM97007.1"/>
    </source>
</evidence>
<keyword evidence="1" id="KW-0472">Membrane</keyword>
<evidence type="ECO:0000313" key="5">
    <source>
        <dbReference type="Proteomes" id="UP000530403"/>
    </source>
</evidence>
<comment type="caution">
    <text evidence="2">The sequence shown here is derived from an EMBL/GenBank/DDBJ whole genome shotgun (WGS) entry which is preliminary data.</text>
</comment>
<reference evidence="3 5" key="2">
    <citation type="submission" date="2020-07" db="EMBL/GenBank/DDBJ databases">
        <title>Sequencing the genomes of 1000 actinobacteria strains.</title>
        <authorList>
            <person name="Klenk H.-P."/>
        </authorList>
    </citation>
    <scope>NUCLEOTIDE SEQUENCE [LARGE SCALE GENOMIC DNA]</scope>
    <source>
        <strain evidence="3 5">DSM 41455</strain>
    </source>
</reference>
<evidence type="ECO:0000313" key="4">
    <source>
        <dbReference type="Proteomes" id="UP000498980"/>
    </source>
</evidence>
<keyword evidence="4" id="KW-1185">Reference proteome</keyword>
<reference evidence="2 4" key="1">
    <citation type="submission" date="2020-05" db="EMBL/GenBank/DDBJ databases">
        <title>Whole genome shotgun sequence of Streptomyces fulvorobeus NBRC 15897.</title>
        <authorList>
            <person name="Komaki H."/>
            <person name="Tamura T."/>
        </authorList>
    </citation>
    <scope>NUCLEOTIDE SEQUENCE [LARGE SCALE GENOMIC DNA]</scope>
    <source>
        <strain evidence="2 4">NBRC 15897</strain>
    </source>
</reference>
<dbReference type="EMBL" id="BLWC01000001">
    <property type="protein sequence ID" value="GFM97007.1"/>
    <property type="molecule type" value="Genomic_DNA"/>
</dbReference>
<name>A0A7J0C4J2_9ACTN</name>
<dbReference type="RefSeq" id="WP_173313138.1">
    <property type="nucleotide sequence ID" value="NZ_BAAAUE010000007.1"/>
</dbReference>
<sequence>MKTAIAIVGIAAAVAAGVAGVLALISLRRQGVEAEQASTWSDIENVRKLALSVDARARWVAWMTMLNALLGLLLACAVLLEKSPE</sequence>
<keyword evidence="1" id="KW-1133">Transmembrane helix</keyword>
<dbReference type="AlphaFoldDB" id="A0A7J0C4J2"/>
<dbReference type="Proteomes" id="UP000498980">
    <property type="component" value="Unassembled WGS sequence"/>
</dbReference>
<dbReference type="EMBL" id="JACCCF010000001">
    <property type="protein sequence ID" value="NYE40704.1"/>
    <property type="molecule type" value="Genomic_DNA"/>
</dbReference>